<accession>A0A1B8GA75</accession>
<name>A0A1B8GA75_9PEZI</name>
<evidence type="ECO:0000259" key="1">
    <source>
        <dbReference type="Pfam" id="PF24738"/>
    </source>
</evidence>
<organism evidence="2 3">
    <name type="scientific">Pseudogymnoascus verrucosus</name>
    <dbReference type="NCBI Taxonomy" id="342668"/>
    <lineage>
        <taxon>Eukaryota</taxon>
        <taxon>Fungi</taxon>
        <taxon>Dikarya</taxon>
        <taxon>Ascomycota</taxon>
        <taxon>Pezizomycotina</taxon>
        <taxon>Leotiomycetes</taxon>
        <taxon>Thelebolales</taxon>
        <taxon>Thelebolaceae</taxon>
        <taxon>Pseudogymnoascus</taxon>
    </lineage>
</organism>
<reference evidence="2 3" key="1">
    <citation type="submission" date="2016-03" db="EMBL/GenBank/DDBJ databases">
        <title>Comparative genomics of Pseudogymnoascus destructans, the fungus causing white-nose syndrome of bats.</title>
        <authorList>
            <person name="Palmer J.M."/>
            <person name="Drees K.P."/>
            <person name="Foster J.T."/>
            <person name="Lindner D.L."/>
        </authorList>
    </citation>
    <scope>NUCLEOTIDE SEQUENCE [LARGE SCALE GENOMIC DNA]</scope>
    <source>
        <strain evidence="2 3">UAMH 10579</strain>
    </source>
</reference>
<sequence length="371" mass="41798">MGSRPVTDAEWDSLSPDFPNLDRSYTFWQAPETLSYNCIAWSMGITWTWIDPPSDQNSFTLLYKCLGFKPCAENLGTVDGYALNGEMTHASCLLGTTWSSKLGEDFRISHPRVGLVGGILYGDIVSHYCPATTSWSLPQDLELEPASQEVVQQIATLADSIKTSYPELTNNFDTLYAAWKGTWFSTFNMALQQSSAARATGPQWEAVVALGPTVLPLVVAKLTTGDDAFAVQLYNMLETDATKRVDPDELTTYYFLNNQAQADVTLFSSDVSAFNALADLWIQDQSHILRSSRSTDYLNHDSYNRLVRMGKSAIPLIMERYARDQEGWWHELMYEIVHQRRSGSMTFHKVDLFAYWKDWFQNPSVSQASSS</sequence>
<feature type="domain" description="DUF7689" evidence="1">
    <location>
        <begin position="28"/>
        <end position="128"/>
    </location>
</feature>
<dbReference type="EMBL" id="KV460263">
    <property type="protein sequence ID" value="OBT92732.1"/>
    <property type="molecule type" value="Genomic_DNA"/>
</dbReference>
<keyword evidence="3" id="KW-1185">Reference proteome</keyword>
<dbReference type="Pfam" id="PF24738">
    <property type="entry name" value="DUF7689"/>
    <property type="match status" value="1"/>
</dbReference>
<dbReference type="AlphaFoldDB" id="A0A1B8GA75"/>
<evidence type="ECO:0000313" key="3">
    <source>
        <dbReference type="Proteomes" id="UP000091956"/>
    </source>
</evidence>
<gene>
    <name evidence="2" type="ORF">VE01_09714</name>
</gene>
<dbReference type="InterPro" id="IPR056106">
    <property type="entry name" value="DUF7689"/>
</dbReference>
<evidence type="ECO:0000313" key="2">
    <source>
        <dbReference type="EMBL" id="OBT92732.1"/>
    </source>
</evidence>
<dbReference type="Proteomes" id="UP000091956">
    <property type="component" value="Unassembled WGS sequence"/>
</dbReference>
<dbReference type="RefSeq" id="XP_018126465.1">
    <property type="nucleotide sequence ID" value="XM_018279126.2"/>
</dbReference>
<reference evidence="3" key="2">
    <citation type="journal article" date="2018" name="Nat. Commun.">
        <title>Extreme sensitivity to ultraviolet light in the fungal pathogen causing white-nose syndrome of bats.</title>
        <authorList>
            <person name="Palmer J.M."/>
            <person name="Drees K.P."/>
            <person name="Foster J.T."/>
            <person name="Lindner D.L."/>
        </authorList>
    </citation>
    <scope>NUCLEOTIDE SEQUENCE [LARGE SCALE GENOMIC DNA]</scope>
    <source>
        <strain evidence="3">UAMH 10579</strain>
    </source>
</reference>
<dbReference type="GeneID" id="28843100"/>
<proteinExistence type="predicted"/>
<dbReference type="OrthoDB" id="4757738at2759"/>
<protein>
    <recommendedName>
        <fullName evidence="1">DUF7689 domain-containing protein</fullName>
    </recommendedName>
</protein>